<protein>
    <recommendedName>
        <fullName evidence="3">TIGR02270 family protein</fullName>
    </recommendedName>
</protein>
<dbReference type="RefSeq" id="WP_173121989.1">
    <property type="nucleotide sequence ID" value="NZ_JABRWJ010000002.1"/>
</dbReference>
<accession>A0ABX2EE64</accession>
<organism evidence="1 2">
    <name type="scientific">Pseudaquabacterium terrae</name>
    <dbReference type="NCBI Taxonomy" id="2732868"/>
    <lineage>
        <taxon>Bacteria</taxon>
        <taxon>Pseudomonadati</taxon>
        <taxon>Pseudomonadota</taxon>
        <taxon>Betaproteobacteria</taxon>
        <taxon>Burkholderiales</taxon>
        <taxon>Sphaerotilaceae</taxon>
        <taxon>Pseudaquabacterium</taxon>
    </lineage>
</organism>
<evidence type="ECO:0000313" key="1">
    <source>
        <dbReference type="EMBL" id="NRF66894.1"/>
    </source>
</evidence>
<keyword evidence="2" id="KW-1185">Reference proteome</keyword>
<gene>
    <name evidence="1" type="ORF">HLB44_07855</name>
</gene>
<proteinExistence type="predicted"/>
<evidence type="ECO:0000313" key="2">
    <source>
        <dbReference type="Proteomes" id="UP000737171"/>
    </source>
</evidence>
<name>A0ABX2EE64_9BURK</name>
<evidence type="ECO:0008006" key="3">
    <source>
        <dbReference type="Google" id="ProtNLM"/>
    </source>
</evidence>
<sequence length="429" mass="45278">MPTSTAGALAHGTLDRLAEHYTDKLGLNWRRRAKLLASPCSDFADLADWDARLDVALEALRLLGPTAQQHMTRCLNLPINAGEAFALLCHALRSGLAGLAQATSAVARSLPGLHGALVAAMEWSEATPLWLQTAASLPLAARFDLLATRHRDAPQLLAAAFDALRAEGPASEALPAALRCLRYQGDAALAQAAVHHLDAGNSDRLRRVAAQAVLALAPPDLHAPAVTALLALVEDEGPQREAAARCLALHAPASLFPLLTALRQRPGGEATTRLYLQSLGWAGDMGAVPRLIEQLDHPSHARIAAASIRQLTGLDPVRDGWQGEALVSGVAPADDAQSSTIPPPDPDAGLPWPSRPAFVALWRHARARFIGAPTWLGGRPATAGHLHDVLRHGPLAWRPLAAARLQRLGGGALLPTRLPARAQAALMST</sequence>
<reference evidence="1 2" key="1">
    <citation type="submission" date="2020-05" db="EMBL/GenBank/DDBJ databases">
        <title>Aquincola sp. isolate from soil.</title>
        <authorList>
            <person name="Han J."/>
            <person name="Kim D.-U."/>
        </authorList>
    </citation>
    <scope>NUCLEOTIDE SEQUENCE [LARGE SCALE GENOMIC DNA]</scope>
    <source>
        <strain evidence="1 2">S2</strain>
    </source>
</reference>
<dbReference type="Proteomes" id="UP000737171">
    <property type="component" value="Unassembled WGS sequence"/>
</dbReference>
<dbReference type="EMBL" id="JABRWJ010000002">
    <property type="protein sequence ID" value="NRF66894.1"/>
    <property type="molecule type" value="Genomic_DNA"/>
</dbReference>
<comment type="caution">
    <text evidence="1">The sequence shown here is derived from an EMBL/GenBank/DDBJ whole genome shotgun (WGS) entry which is preliminary data.</text>
</comment>